<keyword evidence="1" id="KW-1133">Transmembrane helix</keyword>
<feature type="transmembrane region" description="Helical" evidence="1">
    <location>
        <begin position="155"/>
        <end position="174"/>
    </location>
</feature>
<evidence type="ECO:0000313" key="2">
    <source>
        <dbReference type="EnsemblPlants" id="AET5Gv20798400.2"/>
    </source>
</evidence>
<dbReference type="Proteomes" id="UP000015105">
    <property type="component" value="Chromosome 5D"/>
</dbReference>
<reference evidence="2" key="3">
    <citation type="journal article" date="2017" name="Nature">
        <title>Genome sequence of the progenitor of the wheat D genome Aegilops tauschii.</title>
        <authorList>
            <person name="Luo M.C."/>
            <person name="Gu Y.Q."/>
            <person name="Puiu D."/>
            <person name="Wang H."/>
            <person name="Twardziok S.O."/>
            <person name="Deal K.R."/>
            <person name="Huo N."/>
            <person name="Zhu T."/>
            <person name="Wang L."/>
            <person name="Wang Y."/>
            <person name="McGuire P.E."/>
            <person name="Liu S."/>
            <person name="Long H."/>
            <person name="Ramasamy R.K."/>
            <person name="Rodriguez J.C."/>
            <person name="Van S.L."/>
            <person name="Yuan L."/>
            <person name="Wang Z."/>
            <person name="Xia Z."/>
            <person name="Xiao L."/>
            <person name="Anderson O.D."/>
            <person name="Ouyang S."/>
            <person name="Liang Y."/>
            <person name="Zimin A.V."/>
            <person name="Pertea G."/>
            <person name="Qi P."/>
            <person name="Bennetzen J.L."/>
            <person name="Dai X."/>
            <person name="Dawson M.W."/>
            <person name="Muller H.G."/>
            <person name="Kugler K."/>
            <person name="Rivarola-Duarte L."/>
            <person name="Spannagl M."/>
            <person name="Mayer K.F.X."/>
            <person name="Lu F.H."/>
            <person name="Bevan M.W."/>
            <person name="Leroy P."/>
            <person name="Li P."/>
            <person name="You F.M."/>
            <person name="Sun Q."/>
            <person name="Liu Z."/>
            <person name="Lyons E."/>
            <person name="Wicker T."/>
            <person name="Salzberg S.L."/>
            <person name="Devos K.M."/>
            <person name="Dvorak J."/>
        </authorList>
    </citation>
    <scope>NUCLEOTIDE SEQUENCE [LARGE SCALE GENOMIC DNA]</scope>
    <source>
        <strain evidence="2">cv. AL8/78</strain>
    </source>
</reference>
<proteinExistence type="predicted"/>
<feature type="transmembrane region" description="Helical" evidence="1">
    <location>
        <begin position="125"/>
        <end position="149"/>
    </location>
</feature>
<protein>
    <submittedName>
        <fullName evidence="2">Uncharacterized protein</fullName>
    </submittedName>
</protein>
<reference evidence="3" key="2">
    <citation type="journal article" date="2017" name="Nat. Plants">
        <title>The Aegilops tauschii genome reveals multiple impacts of transposons.</title>
        <authorList>
            <person name="Zhao G."/>
            <person name="Zou C."/>
            <person name="Li K."/>
            <person name="Wang K."/>
            <person name="Li T."/>
            <person name="Gao L."/>
            <person name="Zhang X."/>
            <person name="Wang H."/>
            <person name="Yang Z."/>
            <person name="Liu X."/>
            <person name="Jiang W."/>
            <person name="Mao L."/>
            <person name="Kong X."/>
            <person name="Jiao Y."/>
            <person name="Jia J."/>
        </authorList>
    </citation>
    <scope>NUCLEOTIDE SEQUENCE [LARGE SCALE GENOMIC DNA]</scope>
    <source>
        <strain evidence="3">cv. AL8/78</strain>
    </source>
</reference>
<evidence type="ECO:0000313" key="3">
    <source>
        <dbReference type="Proteomes" id="UP000015105"/>
    </source>
</evidence>
<feature type="transmembrane region" description="Helical" evidence="1">
    <location>
        <begin position="94"/>
        <end position="113"/>
    </location>
</feature>
<keyword evidence="1" id="KW-0472">Membrane</keyword>
<reference evidence="3" key="1">
    <citation type="journal article" date="2014" name="Science">
        <title>Ancient hybridizations among the ancestral genomes of bread wheat.</title>
        <authorList>
            <consortium name="International Wheat Genome Sequencing Consortium,"/>
            <person name="Marcussen T."/>
            <person name="Sandve S.R."/>
            <person name="Heier L."/>
            <person name="Spannagl M."/>
            <person name="Pfeifer M."/>
            <person name="Jakobsen K.S."/>
            <person name="Wulff B.B."/>
            <person name="Steuernagel B."/>
            <person name="Mayer K.F."/>
            <person name="Olsen O.A."/>
        </authorList>
    </citation>
    <scope>NUCLEOTIDE SEQUENCE [LARGE SCALE GENOMIC DNA]</scope>
    <source>
        <strain evidence="3">cv. AL8/78</strain>
    </source>
</reference>
<reference evidence="2" key="4">
    <citation type="submission" date="2019-03" db="UniProtKB">
        <authorList>
            <consortium name="EnsemblPlants"/>
        </authorList>
    </citation>
    <scope>IDENTIFICATION</scope>
</reference>
<dbReference type="AlphaFoldDB" id="A0A453LJ98"/>
<organism evidence="2 3">
    <name type="scientific">Aegilops tauschii subsp. strangulata</name>
    <name type="common">Goatgrass</name>
    <dbReference type="NCBI Taxonomy" id="200361"/>
    <lineage>
        <taxon>Eukaryota</taxon>
        <taxon>Viridiplantae</taxon>
        <taxon>Streptophyta</taxon>
        <taxon>Embryophyta</taxon>
        <taxon>Tracheophyta</taxon>
        <taxon>Spermatophyta</taxon>
        <taxon>Magnoliopsida</taxon>
        <taxon>Liliopsida</taxon>
        <taxon>Poales</taxon>
        <taxon>Poaceae</taxon>
        <taxon>BOP clade</taxon>
        <taxon>Pooideae</taxon>
        <taxon>Triticodae</taxon>
        <taxon>Triticeae</taxon>
        <taxon>Triticinae</taxon>
        <taxon>Aegilops</taxon>
    </lineage>
</organism>
<keyword evidence="1" id="KW-0812">Transmembrane</keyword>
<name>A0A453LJ98_AEGTS</name>
<evidence type="ECO:0000256" key="1">
    <source>
        <dbReference type="SAM" id="Phobius"/>
    </source>
</evidence>
<accession>A0A453LJ98</accession>
<reference evidence="2" key="5">
    <citation type="journal article" date="2021" name="G3 (Bethesda)">
        <title>Aegilops tauschii genome assembly Aet v5.0 features greater sequence contiguity and improved annotation.</title>
        <authorList>
            <person name="Wang L."/>
            <person name="Zhu T."/>
            <person name="Rodriguez J.C."/>
            <person name="Deal K.R."/>
            <person name="Dubcovsky J."/>
            <person name="McGuire P.E."/>
            <person name="Lux T."/>
            <person name="Spannagl M."/>
            <person name="Mayer K.F.X."/>
            <person name="Baldrich P."/>
            <person name="Meyers B.C."/>
            <person name="Huo N."/>
            <person name="Gu Y.Q."/>
            <person name="Zhou H."/>
            <person name="Devos K.M."/>
            <person name="Bennetzen J.L."/>
            <person name="Unver T."/>
            <person name="Budak H."/>
            <person name="Gulick P.J."/>
            <person name="Galiba G."/>
            <person name="Kalapos B."/>
            <person name="Nelson D.R."/>
            <person name="Li P."/>
            <person name="You F.M."/>
            <person name="Luo M.C."/>
            <person name="Dvorak J."/>
        </authorList>
    </citation>
    <scope>NUCLEOTIDE SEQUENCE [LARGE SCALE GENOMIC DNA]</scope>
    <source>
        <strain evidence="2">cv. AL8/78</strain>
    </source>
</reference>
<dbReference type="EnsemblPlants" id="AET5Gv20798400.2">
    <property type="protein sequence ID" value="AET5Gv20798400.2"/>
    <property type="gene ID" value="AET5Gv20798400"/>
</dbReference>
<keyword evidence="3" id="KW-1185">Reference proteome</keyword>
<feature type="transmembrane region" description="Helical" evidence="1">
    <location>
        <begin position="56"/>
        <end position="74"/>
    </location>
</feature>
<dbReference type="Gramene" id="AET5Gv20798400.2">
    <property type="protein sequence ID" value="AET5Gv20798400.2"/>
    <property type="gene ID" value="AET5Gv20798400"/>
</dbReference>
<sequence>MSKSGEEMAEASAAEQGDPQQLVAIGVGDLKQALKKDDPFDRLTHRDKAFIEAAKIFTVVCAGAINMLNVFATTMSYNHTVKEFKRVHAVVKHVFISLTIAMFPYTICVSGLAHAVAHKTRWINVLALCMLIELCYVGTICTLCGYYLTETSKKVIFPVSSIVTGILLFIYFMMFRRPGPRNCGPKKKTAKKDEKVSGGWCLKRVVPEE</sequence>